<name>A0A5J9VZ65_9POAL</name>
<dbReference type="EMBL" id="RWGY01000007">
    <property type="protein sequence ID" value="TVU41208.1"/>
    <property type="molecule type" value="Genomic_DNA"/>
</dbReference>
<gene>
    <name evidence="1" type="ORF">EJB05_14708</name>
</gene>
<reference evidence="1 2" key="1">
    <citation type="journal article" date="2019" name="Sci. Rep.">
        <title>A high-quality genome of Eragrostis curvula grass provides insights into Poaceae evolution and supports new strategies to enhance forage quality.</title>
        <authorList>
            <person name="Carballo J."/>
            <person name="Santos B.A.C.M."/>
            <person name="Zappacosta D."/>
            <person name="Garbus I."/>
            <person name="Selva J.P."/>
            <person name="Gallo C.A."/>
            <person name="Diaz A."/>
            <person name="Albertini E."/>
            <person name="Caccamo M."/>
            <person name="Echenique V."/>
        </authorList>
    </citation>
    <scope>NUCLEOTIDE SEQUENCE [LARGE SCALE GENOMIC DNA]</scope>
    <source>
        <strain evidence="2">cv. Victoria</strain>
        <tissue evidence="1">Leaf</tissue>
    </source>
</reference>
<evidence type="ECO:0000313" key="2">
    <source>
        <dbReference type="Proteomes" id="UP000324897"/>
    </source>
</evidence>
<sequence>MSTSCNFFSGSSSRKNSEVKRAWPGAISGWVTDQEVVPGCARVRTKYAEKTVVGLWGQS</sequence>
<proteinExistence type="predicted"/>
<organism evidence="1 2">
    <name type="scientific">Eragrostis curvula</name>
    <name type="common">weeping love grass</name>
    <dbReference type="NCBI Taxonomy" id="38414"/>
    <lineage>
        <taxon>Eukaryota</taxon>
        <taxon>Viridiplantae</taxon>
        <taxon>Streptophyta</taxon>
        <taxon>Embryophyta</taxon>
        <taxon>Tracheophyta</taxon>
        <taxon>Spermatophyta</taxon>
        <taxon>Magnoliopsida</taxon>
        <taxon>Liliopsida</taxon>
        <taxon>Poales</taxon>
        <taxon>Poaceae</taxon>
        <taxon>PACMAD clade</taxon>
        <taxon>Chloridoideae</taxon>
        <taxon>Eragrostideae</taxon>
        <taxon>Eragrostidinae</taxon>
        <taxon>Eragrostis</taxon>
    </lineage>
</organism>
<comment type="caution">
    <text evidence="1">The sequence shown here is derived from an EMBL/GenBank/DDBJ whole genome shotgun (WGS) entry which is preliminary data.</text>
</comment>
<dbReference type="AlphaFoldDB" id="A0A5J9VZ65"/>
<protein>
    <submittedName>
        <fullName evidence="1">Uncharacterized protein</fullName>
    </submittedName>
</protein>
<keyword evidence="2" id="KW-1185">Reference proteome</keyword>
<accession>A0A5J9VZ65</accession>
<dbReference type="Proteomes" id="UP000324897">
    <property type="component" value="Chromosome 4"/>
</dbReference>
<dbReference type="Gramene" id="TVU41208">
    <property type="protein sequence ID" value="TVU41208"/>
    <property type="gene ID" value="EJB05_14708"/>
</dbReference>
<evidence type="ECO:0000313" key="1">
    <source>
        <dbReference type="EMBL" id="TVU41208.1"/>
    </source>
</evidence>